<reference evidence="3" key="1">
    <citation type="submission" date="2017-02" db="UniProtKB">
        <authorList>
            <consortium name="WormBaseParasite"/>
        </authorList>
    </citation>
    <scope>IDENTIFICATION</scope>
</reference>
<dbReference type="AlphaFoldDB" id="A0A0R3S046"/>
<accession>A0A0R3S046</accession>
<keyword evidence="2" id="KW-1185">Reference proteome</keyword>
<proteinExistence type="predicted"/>
<feature type="compositionally biased region" description="Polar residues" evidence="1">
    <location>
        <begin position="94"/>
        <end position="115"/>
    </location>
</feature>
<organism evidence="2 3">
    <name type="scientific">Elaeophora elaphi</name>
    <dbReference type="NCBI Taxonomy" id="1147741"/>
    <lineage>
        <taxon>Eukaryota</taxon>
        <taxon>Metazoa</taxon>
        <taxon>Ecdysozoa</taxon>
        <taxon>Nematoda</taxon>
        <taxon>Chromadorea</taxon>
        <taxon>Rhabditida</taxon>
        <taxon>Spirurina</taxon>
        <taxon>Spiruromorpha</taxon>
        <taxon>Filarioidea</taxon>
        <taxon>Onchocercidae</taxon>
        <taxon>Elaeophora</taxon>
    </lineage>
</organism>
<evidence type="ECO:0000313" key="2">
    <source>
        <dbReference type="Proteomes" id="UP000050640"/>
    </source>
</evidence>
<sequence>MFKNLFRPRRSNKENEEEHQYHHRHHYQQQQQQQQHSANEFVAIPYHSLYDGFGWDRNLPSYKSLRNPREKRSFHSSHHHYRGNAGGGPDDGLSASTSPYHTATQRKYPRGTQSCHDGLSDEFDRFSSMNRSFASAAHSKYKPTRREYMNVMRRSHLNSEYGSCDPSLNTPPLYSRDLDDSDAETWNSERIIKELRAELRATNERKNYYKDLYKRERQDRMRDRELRDLVEKKLMDDLRNKELECSNNLLRIKALEQQLQHHSNFPPPIRESSFRIPHFCTPSSSNTASTMAGAGEALSSTSELFAIRGAYLINQTAVNTGIEGAANTAVSGNPGEMPDEMKVFRQPDELSLEQARNSSMVNTAVDVRCDNAAGISPNSLGVSFANRENFNGTLLEEDRQSDNGYGTTSECASELVRSIRRVHSDSEVPLKVIQT</sequence>
<evidence type="ECO:0000256" key="1">
    <source>
        <dbReference type="SAM" id="MobiDB-lite"/>
    </source>
</evidence>
<dbReference type="WBParaSite" id="EEL_0000798501-mRNA-1">
    <property type="protein sequence ID" value="EEL_0000798501-mRNA-1"/>
    <property type="gene ID" value="EEL_0000798501"/>
</dbReference>
<feature type="region of interest" description="Disordered" evidence="1">
    <location>
        <begin position="161"/>
        <end position="180"/>
    </location>
</feature>
<name>A0A0R3S046_9BILA</name>
<feature type="region of interest" description="Disordered" evidence="1">
    <location>
        <begin position="1"/>
        <end position="37"/>
    </location>
</feature>
<feature type="compositionally biased region" description="Basic residues" evidence="1">
    <location>
        <begin position="1"/>
        <end position="10"/>
    </location>
</feature>
<dbReference type="Proteomes" id="UP000050640">
    <property type="component" value="Unplaced"/>
</dbReference>
<evidence type="ECO:0000313" key="3">
    <source>
        <dbReference type="WBParaSite" id="EEL_0000798501-mRNA-1"/>
    </source>
</evidence>
<feature type="compositionally biased region" description="Basic and acidic residues" evidence="1">
    <location>
        <begin position="11"/>
        <end position="20"/>
    </location>
</feature>
<protein>
    <submittedName>
        <fullName evidence="3">PRKG1_interact domain-containing protein</fullName>
    </submittedName>
</protein>
<feature type="compositionally biased region" description="Polar residues" evidence="1">
    <location>
        <begin position="161"/>
        <end position="172"/>
    </location>
</feature>
<feature type="region of interest" description="Disordered" evidence="1">
    <location>
        <begin position="68"/>
        <end position="116"/>
    </location>
</feature>